<reference evidence="2" key="2">
    <citation type="submission" date="2020-09" db="EMBL/GenBank/DDBJ databases">
        <authorList>
            <person name="Sun Q."/>
            <person name="Zhou Y."/>
        </authorList>
    </citation>
    <scope>NUCLEOTIDE SEQUENCE</scope>
    <source>
        <strain evidence="2">CGMCC 1.15533</strain>
    </source>
</reference>
<evidence type="ECO:0000313" key="2">
    <source>
        <dbReference type="EMBL" id="GGE29950.1"/>
    </source>
</evidence>
<dbReference type="InterPro" id="IPR059176">
    <property type="entry name" value="UDP-X_N"/>
</dbReference>
<dbReference type="PROSITE" id="PS51462">
    <property type="entry name" value="NUDIX"/>
    <property type="match status" value="1"/>
</dbReference>
<dbReference type="Pfam" id="PF12535">
    <property type="entry name" value="Nudix_N"/>
    <property type="match status" value="1"/>
</dbReference>
<accession>A0A917EFU0</accession>
<protein>
    <submittedName>
        <fullName evidence="2">NUDIX hydrolase</fullName>
    </submittedName>
</protein>
<gene>
    <name evidence="2" type="primary">mutT</name>
    <name evidence="2" type="ORF">GCM10011510_09020</name>
</gene>
<reference evidence="2" key="1">
    <citation type="journal article" date="2014" name="Int. J. Syst. Evol. Microbiol.">
        <title>Complete genome sequence of Corynebacterium casei LMG S-19264T (=DSM 44701T), isolated from a smear-ripened cheese.</title>
        <authorList>
            <consortium name="US DOE Joint Genome Institute (JGI-PGF)"/>
            <person name="Walter F."/>
            <person name="Albersmeier A."/>
            <person name="Kalinowski J."/>
            <person name="Ruckert C."/>
        </authorList>
    </citation>
    <scope>NUCLEOTIDE SEQUENCE</scope>
    <source>
        <strain evidence="2">CGMCC 1.15533</strain>
    </source>
</reference>
<dbReference type="GO" id="GO:0016787">
    <property type="term" value="F:hydrolase activity"/>
    <property type="evidence" value="ECO:0007669"/>
    <property type="project" value="UniProtKB-KW"/>
</dbReference>
<dbReference type="RefSeq" id="WP_068993993.1">
    <property type="nucleotide sequence ID" value="NZ_BMJN01000011.1"/>
</dbReference>
<dbReference type="PANTHER" id="PTHR43222">
    <property type="entry name" value="NUDIX HYDROLASE 23"/>
    <property type="match status" value="1"/>
</dbReference>
<dbReference type="InterPro" id="IPR015797">
    <property type="entry name" value="NUDIX_hydrolase-like_dom_sf"/>
</dbReference>
<dbReference type="InterPro" id="IPR000086">
    <property type="entry name" value="NUDIX_hydrolase_dom"/>
</dbReference>
<dbReference type="EMBL" id="BMJN01000011">
    <property type="protein sequence ID" value="GGE29950.1"/>
    <property type="molecule type" value="Genomic_DNA"/>
</dbReference>
<sequence length="203" mass="23359">MDAKHMALALQRLLAITHTGLSFSRNPFDQERYEEIEKELHQLLESMTDLDPQEVGDLLRPTRSYATPLLDVRAFIVKENQICLVRGVGKDDWSLPGGFAEIGLSLRENVAKEVKEETGFTADVKELLAIFDTNRHQFQGQQFMKCVFACELLEGAFQPNHEIAELRFFEIDDLPVLSQTRITGEQITWCWEIYQGRKPQMID</sequence>
<dbReference type="SUPFAM" id="SSF55811">
    <property type="entry name" value="Nudix"/>
    <property type="match status" value="1"/>
</dbReference>
<evidence type="ECO:0000313" key="3">
    <source>
        <dbReference type="Proteomes" id="UP000660801"/>
    </source>
</evidence>
<dbReference type="AlphaFoldDB" id="A0A917EFU0"/>
<feature type="domain" description="Nudix hydrolase" evidence="1">
    <location>
        <begin position="60"/>
        <end position="193"/>
    </location>
</feature>
<dbReference type="OrthoDB" id="9804442at2"/>
<dbReference type="Pfam" id="PF00293">
    <property type="entry name" value="NUDIX"/>
    <property type="match status" value="1"/>
</dbReference>
<comment type="caution">
    <text evidence="2">The sequence shown here is derived from an EMBL/GenBank/DDBJ whole genome shotgun (WGS) entry which is preliminary data.</text>
</comment>
<organism evidence="2 3">
    <name type="scientific">Streptococcus himalayensis</name>
    <dbReference type="NCBI Taxonomy" id="1888195"/>
    <lineage>
        <taxon>Bacteria</taxon>
        <taxon>Bacillati</taxon>
        <taxon>Bacillota</taxon>
        <taxon>Bacilli</taxon>
        <taxon>Lactobacillales</taxon>
        <taxon>Streptococcaceae</taxon>
        <taxon>Streptococcus</taxon>
    </lineage>
</organism>
<keyword evidence="2" id="KW-0378">Hydrolase</keyword>
<dbReference type="Gene3D" id="3.90.79.10">
    <property type="entry name" value="Nucleoside Triphosphate Pyrophosphohydrolase"/>
    <property type="match status" value="1"/>
</dbReference>
<proteinExistence type="predicted"/>
<dbReference type="Gene3D" id="6.10.250.1120">
    <property type="match status" value="1"/>
</dbReference>
<dbReference type="PANTHER" id="PTHR43222:SF2">
    <property type="entry name" value="NUDIX HYDROLASE 23, CHLOROPLASTIC"/>
    <property type="match status" value="1"/>
</dbReference>
<keyword evidence="3" id="KW-1185">Reference proteome</keyword>
<name>A0A917EFU0_9STRE</name>
<dbReference type="Proteomes" id="UP000660801">
    <property type="component" value="Unassembled WGS sequence"/>
</dbReference>
<evidence type="ECO:0000259" key="1">
    <source>
        <dbReference type="PROSITE" id="PS51462"/>
    </source>
</evidence>